<reference evidence="2" key="1">
    <citation type="submission" date="2018-11" db="EMBL/GenBank/DDBJ databases">
        <authorList>
            <consortium name="Pathogen Informatics"/>
        </authorList>
    </citation>
    <scope>NUCLEOTIDE SEQUENCE</scope>
</reference>
<comment type="caution">
    <text evidence="2">The sequence shown here is derived from an EMBL/GenBank/DDBJ whole genome shotgun (WGS) entry which is preliminary data.</text>
</comment>
<feature type="region of interest" description="Disordered" evidence="1">
    <location>
        <begin position="65"/>
        <end position="105"/>
    </location>
</feature>
<dbReference type="AlphaFoldDB" id="A0A448WYG4"/>
<proteinExistence type="predicted"/>
<dbReference type="OrthoDB" id="2339771at2759"/>
<evidence type="ECO:0000313" key="2">
    <source>
        <dbReference type="EMBL" id="VEL23385.1"/>
    </source>
</evidence>
<feature type="compositionally biased region" description="Low complexity" evidence="1">
    <location>
        <begin position="65"/>
        <end position="78"/>
    </location>
</feature>
<accession>A0A448WYG4</accession>
<evidence type="ECO:0000256" key="1">
    <source>
        <dbReference type="SAM" id="MobiDB-lite"/>
    </source>
</evidence>
<evidence type="ECO:0000313" key="3">
    <source>
        <dbReference type="Proteomes" id="UP000784294"/>
    </source>
</evidence>
<feature type="compositionally biased region" description="Polar residues" evidence="1">
    <location>
        <begin position="79"/>
        <end position="88"/>
    </location>
</feature>
<sequence length="105" mass="11728">MLSNISDNRITGHELSCVDELLREIRHHLHPNNIRCFETFVESKIAQLVNPISAAMQIRLQAEADQQQEISQSQVPQPLQTMTHQSAASLGLGYTQRGSSATPYT</sequence>
<gene>
    <name evidence="2" type="ORF">PXEA_LOCUS16825</name>
</gene>
<protein>
    <submittedName>
        <fullName evidence="2">Uncharacterized protein</fullName>
    </submittedName>
</protein>
<feature type="compositionally biased region" description="Polar residues" evidence="1">
    <location>
        <begin position="96"/>
        <end position="105"/>
    </location>
</feature>
<keyword evidence="3" id="KW-1185">Reference proteome</keyword>
<organism evidence="2 3">
    <name type="scientific">Protopolystoma xenopodis</name>
    <dbReference type="NCBI Taxonomy" id="117903"/>
    <lineage>
        <taxon>Eukaryota</taxon>
        <taxon>Metazoa</taxon>
        <taxon>Spiralia</taxon>
        <taxon>Lophotrochozoa</taxon>
        <taxon>Platyhelminthes</taxon>
        <taxon>Monogenea</taxon>
        <taxon>Polyopisthocotylea</taxon>
        <taxon>Polystomatidea</taxon>
        <taxon>Polystomatidae</taxon>
        <taxon>Protopolystoma</taxon>
    </lineage>
</organism>
<name>A0A448WYG4_9PLAT</name>
<dbReference type="EMBL" id="CAAALY010061609">
    <property type="protein sequence ID" value="VEL23385.1"/>
    <property type="molecule type" value="Genomic_DNA"/>
</dbReference>
<dbReference type="Proteomes" id="UP000784294">
    <property type="component" value="Unassembled WGS sequence"/>
</dbReference>